<feature type="compositionally biased region" description="Polar residues" evidence="1">
    <location>
        <begin position="44"/>
        <end position="60"/>
    </location>
</feature>
<feature type="compositionally biased region" description="Low complexity" evidence="1">
    <location>
        <begin position="20"/>
        <end position="30"/>
    </location>
</feature>
<dbReference type="EMBL" id="KB445810">
    <property type="protein sequence ID" value="EMD32630.1"/>
    <property type="molecule type" value="Genomic_DNA"/>
</dbReference>
<accession>M2QKH0</accession>
<sequence length="79" mass="8744">MSLRRELPRQEQFPTMAHGSPPADTAAPSPSEMPPPEDTESTSLLEGSQQGPRLSISSESPHQENIKFTFPPFWTLRAP</sequence>
<organism evidence="2 3">
    <name type="scientific">Ceriporiopsis subvermispora (strain B)</name>
    <name type="common">White-rot fungus</name>
    <name type="synonym">Gelatoporia subvermispora</name>
    <dbReference type="NCBI Taxonomy" id="914234"/>
    <lineage>
        <taxon>Eukaryota</taxon>
        <taxon>Fungi</taxon>
        <taxon>Dikarya</taxon>
        <taxon>Basidiomycota</taxon>
        <taxon>Agaricomycotina</taxon>
        <taxon>Agaricomycetes</taxon>
        <taxon>Polyporales</taxon>
        <taxon>Gelatoporiaceae</taxon>
        <taxon>Gelatoporia</taxon>
    </lineage>
</organism>
<reference evidence="2 3" key="1">
    <citation type="journal article" date="2012" name="Proc. Natl. Acad. Sci. U.S.A.">
        <title>Comparative genomics of Ceriporiopsis subvermispora and Phanerochaete chrysosporium provide insight into selective ligninolysis.</title>
        <authorList>
            <person name="Fernandez-Fueyo E."/>
            <person name="Ruiz-Duenas F.J."/>
            <person name="Ferreira P."/>
            <person name="Floudas D."/>
            <person name="Hibbett D.S."/>
            <person name="Canessa P."/>
            <person name="Larrondo L.F."/>
            <person name="James T.Y."/>
            <person name="Seelenfreund D."/>
            <person name="Lobos S."/>
            <person name="Polanco R."/>
            <person name="Tello M."/>
            <person name="Honda Y."/>
            <person name="Watanabe T."/>
            <person name="Watanabe T."/>
            <person name="Ryu J.S."/>
            <person name="Kubicek C.P."/>
            <person name="Schmoll M."/>
            <person name="Gaskell J."/>
            <person name="Hammel K.E."/>
            <person name="St John F.J."/>
            <person name="Vanden Wymelenberg A."/>
            <person name="Sabat G."/>
            <person name="Splinter BonDurant S."/>
            <person name="Syed K."/>
            <person name="Yadav J.S."/>
            <person name="Doddapaneni H."/>
            <person name="Subramanian V."/>
            <person name="Lavin J.L."/>
            <person name="Oguiza J.A."/>
            <person name="Perez G."/>
            <person name="Pisabarro A.G."/>
            <person name="Ramirez L."/>
            <person name="Santoyo F."/>
            <person name="Master E."/>
            <person name="Coutinho P.M."/>
            <person name="Henrissat B."/>
            <person name="Lombard V."/>
            <person name="Magnuson J.K."/>
            <person name="Kuees U."/>
            <person name="Hori C."/>
            <person name="Igarashi K."/>
            <person name="Samejima M."/>
            <person name="Held B.W."/>
            <person name="Barry K.W."/>
            <person name="LaButti K.M."/>
            <person name="Lapidus A."/>
            <person name="Lindquist E.A."/>
            <person name="Lucas S.M."/>
            <person name="Riley R."/>
            <person name="Salamov A.A."/>
            <person name="Hoffmeister D."/>
            <person name="Schwenk D."/>
            <person name="Hadar Y."/>
            <person name="Yarden O."/>
            <person name="de Vries R.P."/>
            <person name="Wiebenga A."/>
            <person name="Stenlid J."/>
            <person name="Eastwood D."/>
            <person name="Grigoriev I.V."/>
            <person name="Berka R.M."/>
            <person name="Blanchette R.A."/>
            <person name="Kersten P."/>
            <person name="Martinez A.T."/>
            <person name="Vicuna R."/>
            <person name="Cullen D."/>
        </authorList>
    </citation>
    <scope>NUCLEOTIDE SEQUENCE [LARGE SCALE GENOMIC DNA]</scope>
    <source>
        <strain evidence="2 3">B</strain>
    </source>
</reference>
<evidence type="ECO:0000256" key="1">
    <source>
        <dbReference type="SAM" id="MobiDB-lite"/>
    </source>
</evidence>
<gene>
    <name evidence="2" type="ORF">CERSUDRAFT_99360</name>
</gene>
<dbReference type="AlphaFoldDB" id="M2QKH0"/>
<proteinExistence type="predicted"/>
<dbReference type="Proteomes" id="UP000016930">
    <property type="component" value="Unassembled WGS sequence"/>
</dbReference>
<feature type="region of interest" description="Disordered" evidence="1">
    <location>
        <begin position="1"/>
        <end position="64"/>
    </location>
</feature>
<protein>
    <submittedName>
        <fullName evidence="2">Uncharacterized protein</fullName>
    </submittedName>
</protein>
<name>M2QKH0_CERS8</name>
<dbReference type="HOGENOM" id="CLU_2605811_0_0_1"/>
<keyword evidence="3" id="KW-1185">Reference proteome</keyword>
<evidence type="ECO:0000313" key="3">
    <source>
        <dbReference type="Proteomes" id="UP000016930"/>
    </source>
</evidence>
<evidence type="ECO:0000313" key="2">
    <source>
        <dbReference type="EMBL" id="EMD32630.1"/>
    </source>
</evidence>